<dbReference type="GO" id="GO:0008292">
    <property type="term" value="P:acetylcholine biosynthetic process"/>
    <property type="evidence" value="ECO:0007669"/>
    <property type="project" value="TreeGrafter"/>
</dbReference>
<keyword evidence="4 13" id="KW-0808">Transferase</keyword>
<keyword evidence="6" id="KW-0530">Neurotransmitter biosynthesis</keyword>
<evidence type="ECO:0000256" key="13">
    <source>
        <dbReference type="RuleBase" id="RU003801"/>
    </source>
</evidence>
<dbReference type="EC" id="2.3.1.6" evidence="9"/>
<evidence type="ECO:0000256" key="8">
    <source>
        <dbReference type="ARBA" id="ARBA00023315"/>
    </source>
</evidence>
<sequence length="566" mass="64749">MHLVMKCQAMNVELHRQKVFEECRLKYTRVLGSEWGEEAKVKAARRLSAHGIDGLVRKAANSSKESKLLHDGAKCTNNNVLESTLEEKSLPRLPVPSLEQTLTKYLDILKPIANEEQYGRSAELVKKFQAEDGEGKKLQEMLKRKAAEEENWAYRWWLDDMYMLNNMPLPINSNPGMVFPRAHFTHPNDQLKFAARLVSGIMDYKVIIDARGLPIDRARHREKGQPLCMEQYYRLFSSYREPGVEKDKLRTSNDKSLEESDHVIVMCRNKMYQMAVSEGLNRLTEDDICYQLNRIKTMASYSIDDSGGLGILTTLPRDDWAKARKLLLKDKSNRENLQLIENSIFILCLDKTVDMGDQPRTDNSLALQMLHGQGSHINSCNRWYDKTMQFIVGEDGACGLNYEHSPSEGIAVVQLIEHVLKYMSIYGHLVSTYESASTRRFLYGRVDNIRSASSAALEWCKAMESEDFTNSQKLQLLRDAMQSQTDTMVQINTSSESFMGYGPVVPNGYGASYNPHPEKITFCISSFRHRGETNSQQFADTLYNVLMDMQRLCLNQVTDFTSEKEN</sequence>
<comment type="catalytic activity">
    <reaction evidence="11">
        <text>4,8-dimethylnonanoyl-CoA + (R)-carnitine = O-4,8-dimethylnonanoyl-(R)-carnitine + CoA</text>
        <dbReference type="Rhea" id="RHEA:44860"/>
        <dbReference type="ChEBI" id="CHEBI:16347"/>
        <dbReference type="ChEBI" id="CHEBI:57287"/>
        <dbReference type="ChEBI" id="CHEBI:77061"/>
        <dbReference type="ChEBI" id="CHEBI:84654"/>
    </reaction>
</comment>
<evidence type="ECO:0000256" key="9">
    <source>
        <dbReference type="ARBA" id="ARBA00039091"/>
    </source>
</evidence>
<evidence type="ECO:0000259" key="14">
    <source>
        <dbReference type="Pfam" id="PF00755"/>
    </source>
</evidence>
<dbReference type="Pfam" id="PF00755">
    <property type="entry name" value="Carn_acyltransf"/>
    <property type="match status" value="2"/>
</dbReference>
<dbReference type="Gene3D" id="3.30.559.10">
    <property type="entry name" value="Chloramphenicol acetyltransferase-like domain"/>
    <property type="match status" value="1"/>
</dbReference>
<keyword evidence="5" id="KW-0276">Fatty acid metabolism</keyword>
<keyword evidence="3" id="KW-0813">Transport</keyword>
<dbReference type="PROSITE" id="PS00439">
    <property type="entry name" value="ACYLTRANSF_C_1"/>
    <property type="match status" value="1"/>
</dbReference>
<dbReference type="EMBL" id="VXIV02000217">
    <property type="protein sequence ID" value="KAF6039719.1"/>
    <property type="molecule type" value="Genomic_DNA"/>
</dbReference>
<dbReference type="GO" id="GO:0016406">
    <property type="term" value="F:carnitine O-acyltransferase activity"/>
    <property type="evidence" value="ECO:0007669"/>
    <property type="project" value="UniProtKB-ARBA"/>
</dbReference>
<dbReference type="UniPathway" id="UPA00659"/>
<dbReference type="GO" id="GO:0006635">
    <property type="term" value="P:fatty acid beta-oxidation"/>
    <property type="evidence" value="ECO:0007669"/>
    <property type="project" value="UniProtKB-UniPathway"/>
</dbReference>
<evidence type="ECO:0000256" key="1">
    <source>
        <dbReference type="ARBA" id="ARBA00005005"/>
    </source>
</evidence>
<evidence type="ECO:0000256" key="6">
    <source>
        <dbReference type="ARBA" id="ARBA00022979"/>
    </source>
</evidence>
<dbReference type="GO" id="GO:0005737">
    <property type="term" value="C:cytoplasm"/>
    <property type="evidence" value="ECO:0007669"/>
    <property type="project" value="TreeGrafter"/>
</dbReference>
<comment type="caution">
    <text evidence="15">The sequence shown here is derived from an EMBL/GenBank/DDBJ whole genome shotgun (WGS) entry which is preliminary data.</text>
</comment>
<dbReference type="SUPFAM" id="SSF52777">
    <property type="entry name" value="CoA-dependent acyltransferases"/>
    <property type="match status" value="2"/>
</dbReference>
<dbReference type="GO" id="GO:0043005">
    <property type="term" value="C:neuron projection"/>
    <property type="evidence" value="ECO:0007669"/>
    <property type="project" value="TreeGrafter"/>
</dbReference>
<protein>
    <recommendedName>
        <fullName evidence="10">Choline O-acetyltransferase</fullName>
        <ecNumber evidence="9">2.3.1.6</ecNumber>
    </recommendedName>
</protein>
<dbReference type="OrthoDB" id="240216at2759"/>
<evidence type="ECO:0000256" key="11">
    <source>
        <dbReference type="ARBA" id="ARBA00048999"/>
    </source>
</evidence>
<dbReference type="AlphaFoldDB" id="A0A7J7KNG3"/>
<evidence type="ECO:0000256" key="12">
    <source>
        <dbReference type="PIRSR" id="PIRSR600542-1"/>
    </source>
</evidence>
<dbReference type="InterPro" id="IPR000542">
    <property type="entry name" value="Carn_acyl_trans"/>
</dbReference>
<dbReference type="PANTHER" id="PTHR22589">
    <property type="entry name" value="CARNITINE O-ACYLTRANSFERASE"/>
    <property type="match status" value="1"/>
</dbReference>
<accession>A0A7J7KNG3</accession>
<feature type="active site" description="Proton acceptor" evidence="12">
    <location>
        <position position="404"/>
    </location>
</feature>
<dbReference type="PROSITE" id="PS00440">
    <property type="entry name" value="ACYLTRANSF_C_2"/>
    <property type="match status" value="1"/>
</dbReference>
<evidence type="ECO:0000256" key="5">
    <source>
        <dbReference type="ARBA" id="ARBA00022832"/>
    </source>
</evidence>
<dbReference type="InterPro" id="IPR042231">
    <property type="entry name" value="Cho/carn_acyl_trans_2"/>
</dbReference>
<feature type="domain" description="Choline/carnitine acyltransferase" evidence="14">
    <location>
        <begin position="93"/>
        <end position="423"/>
    </location>
</feature>
<dbReference type="Gene3D" id="1.10.275.20">
    <property type="entry name" value="Choline/Carnitine o-acyltransferase"/>
    <property type="match status" value="1"/>
</dbReference>
<organism evidence="15 16">
    <name type="scientific">Bugula neritina</name>
    <name type="common">Brown bryozoan</name>
    <name type="synonym">Sertularia neritina</name>
    <dbReference type="NCBI Taxonomy" id="10212"/>
    <lineage>
        <taxon>Eukaryota</taxon>
        <taxon>Metazoa</taxon>
        <taxon>Spiralia</taxon>
        <taxon>Lophotrochozoa</taxon>
        <taxon>Bryozoa</taxon>
        <taxon>Gymnolaemata</taxon>
        <taxon>Cheilostomatida</taxon>
        <taxon>Flustrina</taxon>
        <taxon>Buguloidea</taxon>
        <taxon>Bugulidae</taxon>
        <taxon>Bugula</taxon>
    </lineage>
</organism>
<evidence type="ECO:0000256" key="10">
    <source>
        <dbReference type="ARBA" id="ARBA00040495"/>
    </source>
</evidence>
<comment type="pathway">
    <text evidence="1">Lipid metabolism; fatty acid beta-oxidation.</text>
</comment>
<dbReference type="GO" id="GO:0004102">
    <property type="term" value="F:choline O-acetyltransferase activity"/>
    <property type="evidence" value="ECO:0007669"/>
    <property type="project" value="UniProtKB-EC"/>
</dbReference>
<gene>
    <name evidence="15" type="ORF">EB796_001975</name>
</gene>
<dbReference type="GO" id="GO:0007274">
    <property type="term" value="P:neuromuscular synaptic transmission"/>
    <property type="evidence" value="ECO:0007669"/>
    <property type="project" value="TreeGrafter"/>
</dbReference>
<dbReference type="Proteomes" id="UP000593567">
    <property type="component" value="Unassembled WGS sequence"/>
</dbReference>
<dbReference type="GO" id="GO:0045202">
    <property type="term" value="C:synapse"/>
    <property type="evidence" value="ECO:0007669"/>
    <property type="project" value="GOC"/>
</dbReference>
<keyword evidence="7" id="KW-0443">Lipid metabolism</keyword>
<dbReference type="Gene3D" id="3.30.559.70">
    <property type="entry name" value="Choline/Carnitine o-acyltransferase, domain 2"/>
    <property type="match status" value="1"/>
</dbReference>
<proteinExistence type="inferred from homology"/>
<evidence type="ECO:0000256" key="2">
    <source>
        <dbReference type="ARBA" id="ARBA00005232"/>
    </source>
</evidence>
<evidence type="ECO:0000256" key="7">
    <source>
        <dbReference type="ARBA" id="ARBA00023098"/>
    </source>
</evidence>
<comment type="similarity">
    <text evidence="2 13">Belongs to the carnitine/choline acetyltransferase family.</text>
</comment>
<dbReference type="InterPro" id="IPR023213">
    <property type="entry name" value="CAT-like_dom_sf"/>
</dbReference>
<dbReference type="PANTHER" id="PTHR22589:SF14">
    <property type="entry name" value="CHOLINE O-ACETYLTRANSFERASE"/>
    <property type="match status" value="1"/>
</dbReference>
<feature type="domain" description="Choline/carnitine acyltransferase" evidence="14">
    <location>
        <begin position="493"/>
        <end position="542"/>
    </location>
</feature>
<keyword evidence="8 13" id="KW-0012">Acyltransferase</keyword>
<evidence type="ECO:0000313" key="16">
    <source>
        <dbReference type="Proteomes" id="UP000593567"/>
    </source>
</evidence>
<evidence type="ECO:0000313" key="15">
    <source>
        <dbReference type="EMBL" id="KAF6039719.1"/>
    </source>
</evidence>
<reference evidence="15" key="1">
    <citation type="submission" date="2020-06" db="EMBL/GenBank/DDBJ databases">
        <title>Draft genome of Bugula neritina, a colonial animal packing powerful symbionts and potential medicines.</title>
        <authorList>
            <person name="Rayko M."/>
        </authorList>
    </citation>
    <scope>NUCLEOTIDE SEQUENCE [LARGE SCALE GENOMIC DNA]</scope>
    <source>
        <strain evidence="15">Kwan_BN1</strain>
    </source>
</reference>
<evidence type="ECO:0000256" key="4">
    <source>
        <dbReference type="ARBA" id="ARBA00022679"/>
    </source>
</evidence>
<evidence type="ECO:0000256" key="3">
    <source>
        <dbReference type="ARBA" id="ARBA00022448"/>
    </source>
</evidence>
<name>A0A7J7KNG3_BUGNE</name>
<dbReference type="InterPro" id="IPR042572">
    <property type="entry name" value="Carn_acyl_trans_N"/>
</dbReference>
<dbReference type="InterPro" id="IPR039551">
    <property type="entry name" value="Cho/carn_acyl_trans"/>
</dbReference>
<keyword evidence="16" id="KW-1185">Reference proteome</keyword>